<gene>
    <name evidence="3" type="ORF">RIL96_04670</name>
</gene>
<keyword evidence="4" id="KW-1185">Reference proteome</keyword>
<dbReference type="InterPro" id="IPR006680">
    <property type="entry name" value="Amidohydro-rel"/>
</dbReference>
<sequence>MIDAHLHIWYTSEVSIGWIAEAGLPARAEIPESPADHRFILVEADADDPAQEAQWLIHRAQNDPRVYGIIAGVDPRSAHAAQTIRQLAQVPDVVGIRHVLQDDALLSEAAEGPGGSSALHQLLGVVAEVGLPFDACVRAWELPALTRVLTDHPEVTVVLDHLGKPPLQQGTALDQWFEDLARLAELPQLRCKLSGLPAEAADRAALDEFTAPLIEHAIEVFGPERCLTGSDSPVSGEAREWFFRLDGLIPSPWREQITETTAALTYRRRG</sequence>
<comment type="similarity">
    <text evidence="1">Belongs to the metallo-dependent hydrolases superfamily.</text>
</comment>
<dbReference type="PANTHER" id="PTHR43569">
    <property type="entry name" value="AMIDOHYDROLASE"/>
    <property type="match status" value="1"/>
</dbReference>
<evidence type="ECO:0000313" key="4">
    <source>
        <dbReference type="Proteomes" id="UP001251870"/>
    </source>
</evidence>
<dbReference type="Pfam" id="PF04909">
    <property type="entry name" value="Amidohydro_2"/>
    <property type="match status" value="1"/>
</dbReference>
<comment type="caution">
    <text evidence="3">The sequence shown here is derived from an EMBL/GenBank/DDBJ whole genome shotgun (WGS) entry which is preliminary data.</text>
</comment>
<evidence type="ECO:0000259" key="2">
    <source>
        <dbReference type="Pfam" id="PF04909"/>
    </source>
</evidence>
<proteinExistence type="inferred from homology"/>
<accession>A0ABU2DQU4</accession>
<evidence type="ECO:0000256" key="1">
    <source>
        <dbReference type="ARBA" id="ARBA00038310"/>
    </source>
</evidence>
<dbReference type="PANTHER" id="PTHR43569:SF2">
    <property type="entry name" value="AMIDOHYDROLASE-RELATED DOMAIN-CONTAINING PROTEIN"/>
    <property type="match status" value="1"/>
</dbReference>
<evidence type="ECO:0000313" key="3">
    <source>
        <dbReference type="EMBL" id="MDR8018856.1"/>
    </source>
</evidence>
<dbReference type="EMBL" id="JAVKGR010000003">
    <property type="protein sequence ID" value="MDR8018856.1"/>
    <property type="molecule type" value="Genomic_DNA"/>
</dbReference>
<dbReference type="InterPro" id="IPR052350">
    <property type="entry name" value="Metallo-dep_Lactonases"/>
</dbReference>
<dbReference type="InterPro" id="IPR032466">
    <property type="entry name" value="Metal_Hydrolase"/>
</dbReference>
<dbReference type="Gene3D" id="3.20.20.140">
    <property type="entry name" value="Metal-dependent hydrolases"/>
    <property type="match status" value="1"/>
</dbReference>
<dbReference type="Proteomes" id="UP001251870">
    <property type="component" value="Unassembled WGS sequence"/>
</dbReference>
<protein>
    <submittedName>
        <fullName evidence="3">Amidohydrolase family protein</fullName>
    </submittedName>
</protein>
<organism evidence="3 4">
    <name type="scientific">Nesterenkonia aerolata</name>
    <dbReference type="NCBI Taxonomy" id="3074079"/>
    <lineage>
        <taxon>Bacteria</taxon>
        <taxon>Bacillati</taxon>
        <taxon>Actinomycetota</taxon>
        <taxon>Actinomycetes</taxon>
        <taxon>Micrococcales</taxon>
        <taxon>Micrococcaceae</taxon>
        <taxon>Nesterenkonia</taxon>
    </lineage>
</organism>
<reference evidence="3 4" key="1">
    <citation type="submission" date="2023-09" db="EMBL/GenBank/DDBJ databases">
        <title>Description of three actinobacteria isolated from air of manufacturing shop in a pharmaceutical factory.</title>
        <authorList>
            <person name="Zhang D.-F."/>
        </authorList>
    </citation>
    <scope>NUCLEOTIDE SEQUENCE [LARGE SCALE GENOMIC DNA]</scope>
    <source>
        <strain evidence="3 4">LY-0111</strain>
    </source>
</reference>
<name>A0ABU2DQU4_9MICC</name>
<feature type="domain" description="Amidohydrolase-related" evidence="2">
    <location>
        <begin position="2"/>
        <end position="267"/>
    </location>
</feature>
<dbReference type="SUPFAM" id="SSF51556">
    <property type="entry name" value="Metallo-dependent hydrolases"/>
    <property type="match status" value="1"/>
</dbReference>
<dbReference type="RefSeq" id="WP_310547843.1">
    <property type="nucleotide sequence ID" value="NZ_JAVKGR010000003.1"/>
</dbReference>